<evidence type="ECO:0000256" key="3">
    <source>
        <dbReference type="ARBA" id="ARBA00006743"/>
    </source>
</evidence>
<comment type="pathway">
    <text evidence="2 8">One-carbon metabolism; tetrahydrofolate interconversion.</text>
</comment>
<dbReference type="SUPFAM" id="SSF51730">
    <property type="entry name" value="FAD-linked oxidoreductase"/>
    <property type="match status" value="1"/>
</dbReference>
<evidence type="ECO:0000256" key="7">
    <source>
        <dbReference type="ARBA" id="ARBA00048628"/>
    </source>
</evidence>
<gene>
    <name evidence="9" type="ORF">EVJ48_06025</name>
</gene>
<dbReference type="InterPro" id="IPR003171">
    <property type="entry name" value="Mehydrof_redctse-like"/>
</dbReference>
<dbReference type="Pfam" id="PF02219">
    <property type="entry name" value="MTHFR"/>
    <property type="match status" value="1"/>
</dbReference>
<dbReference type="Proteomes" id="UP000322454">
    <property type="component" value="Unassembled WGS sequence"/>
</dbReference>
<dbReference type="GO" id="GO:0071949">
    <property type="term" value="F:FAD binding"/>
    <property type="evidence" value="ECO:0007669"/>
    <property type="project" value="TreeGrafter"/>
</dbReference>
<dbReference type="InterPro" id="IPR029041">
    <property type="entry name" value="FAD-linked_oxidoreductase-like"/>
</dbReference>
<evidence type="ECO:0000256" key="4">
    <source>
        <dbReference type="ARBA" id="ARBA00022630"/>
    </source>
</evidence>
<dbReference type="AlphaFoldDB" id="A0A520XC99"/>
<comment type="cofactor">
    <cofactor evidence="1 8">
        <name>FAD</name>
        <dbReference type="ChEBI" id="CHEBI:57692"/>
    </cofactor>
</comment>
<comment type="similarity">
    <text evidence="3 8">Belongs to the methylenetetrahydrofolate reductase family.</text>
</comment>
<dbReference type="GO" id="GO:0035999">
    <property type="term" value="P:tetrahydrofolate interconversion"/>
    <property type="evidence" value="ECO:0007669"/>
    <property type="project" value="UniProtKB-UniPathway"/>
</dbReference>
<dbReference type="Gene3D" id="3.20.20.220">
    <property type="match status" value="1"/>
</dbReference>
<dbReference type="PANTHER" id="PTHR45754:SF3">
    <property type="entry name" value="METHYLENETETRAHYDROFOLATE REDUCTASE (NADPH)"/>
    <property type="match status" value="1"/>
</dbReference>
<dbReference type="GO" id="GO:0005829">
    <property type="term" value="C:cytosol"/>
    <property type="evidence" value="ECO:0007669"/>
    <property type="project" value="TreeGrafter"/>
</dbReference>
<comment type="caution">
    <text evidence="9">The sequence shown here is derived from an EMBL/GenBank/DDBJ whole genome shotgun (WGS) entry which is preliminary data.</text>
</comment>
<evidence type="ECO:0000256" key="6">
    <source>
        <dbReference type="ARBA" id="ARBA00023002"/>
    </source>
</evidence>
<evidence type="ECO:0000313" key="10">
    <source>
        <dbReference type="Proteomes" id="UP000322454"/>
    </source>
</evidence>
<reference evidence="9 10" key="1">
    <citation type="submission" date="2019-01" db="EMBL/GenBank/DDBJ databases">
        <title>Insights into ecological role of a new deltaproteobacterial order Candidatus Sinidesulfobacterales (Sva0485) by metagenomics and metatranscriptomics.</title>
        <authorList>
            <person name="Tan S."/>
            <person name="Liu J."/>
            <person name="Fang Y."/>
            <person name="Hedlund B."/>
            <person name="Lian Z.-H."/>
            <person name="Huang L.-Y."/>
            <person name="Li J.-T."/>
            <person name="Huang L.-N."/>
            <person name="Li W.-J."/>
            <person name="Jiang H.-C."/>
            <person name="Dong H.-L."/>
            <person name="Shu W.-S."/>
        </authorList>
    </citation>
    <scope>NUCLEOTIDE SEQUENCE [LARGE SCALE GENOMIC DNA]</scope>
    <source>
        <strain evidence="9">AP4</strain>
    </source>
</reference>
<keyword evidence="5 8" id="KW-0274">FAD</keyword>
<keyword evidence="6 8" id="KW-0560">Oxidoreductase</keyword>
<comment type="catalytic activity">
    <reaction evidence="7">
        <text>(6S)-5-methyl-5,6,7,8-tetrahydrofolate + NAD(+) = (6R)-5,10-methylene-5,6,7,8-tetrahydrofolate + NADH + H(+)</text>
        <dbReference type="Rhea" id="RHEA:19821"/>
        <dbReference type="ChEBI" id="CHEBI:15378"/>
        <dbReference type="ChEBI" id="CHEBI:15636"/>
        <dbReference type="ChEBI" id="CHEBI:18608"/>
        <dbReference type="ChEBI" id="CHEBI:57540"/>
        <dbReference type="ChEBI" id="CHEBI:57945"/>
        <dbReference type="EC" id="1.5.1.54"/>
    </reaction>
    <physiologicalReaction direction="right-to-left" evidence="7">
        <dbReference type="Rhea" id="RHEA:19823"/>
    </physiologicalReaction>
</comment>
<evidence type="ECO:0000256" key="5">
    <source>
        <dbReference type="ARBA" id="ARBA00022827"/>
    </source>
</evidence>
<evidence type="ECO:0000313" key="9">
    <source>
        <dbReference type="EMBL" id="RZV38827.1"/>
    </source>
</evidence>
<name>A0A520XC99_9DELT</name>
<dbReference type="EMBL" id="SHMQ01000014">
    <property type="protein sequence ID" value="RZV38827.1"/>
    <property type="molecule type" value="Genomic_DNA"/>
</dbReference>
<dbReference type="PANTHER" id="PTHR45754">
    <property type="entry name" value="METHYLENETETRAHYDROFOLATE REDUCTASE"/>
    <property type="match status" value="1"/>
</dbReference>
<dbReference type="CDD" id="cd00537">
    <property type="entry name" value="MTHFR"/>
    <property type="match status" value="1"/>
</dbReference>
<dbReference type="GO" id="GO:0009086">
    <property type="term" value="P:methionine biosynthetic process"/>
    <property type="evidence" value="ECO:0007669"/>
    <property type="project" value="TreeGrafter"/>
</dbReference>
<evidence type="ECO:0000256" key="1">
    <source>
        <dbReference type="ARBA" id="ARBA00001974"/>
    </source>
</evidence>
<keyword evidence="4 8" id="KW-0285">Flavoprotein</keyword>
<evidence type="ECO:0000256" key="8">
    <source>
        <dbReference type="RuleBase" id="RU003862"/>
    </source>
</evidence>
<proteinExistence type="inferred from homology"/>
<accession>A0A520XC99</accession>
<protein>
    <recommendedName>
        <fullName evidence="8">Methylenetetrahydrofolate reductase</fullName>
    </recommendedName>
</protein>
<sequence>MPNKLKENLENNVFVYTSELSPERGADLSKMKDNYGLLKDIITAFNITDNQGANMKMSSLAGSIYIKQNGGEPIFQQTCRDRNRMALESDLLGAAAFGVQNVLALTGDYISFGDHKHAKAVYDIDSVNLIEIIKGLNAGTDMNGNKLNGRTNFYIGAAVNPESEPLEPQLIKFEKKISAGCDFFQTQAVFDVNKYAKFYDFYKSFKEIKIIAGIYILKSAKTARYMNKFIPGIYITDEIINELENASDPLKKGIEIAARTAKELKPLVHGIHVMAFGIEDKIPLFLRNMLDI</sequence>
<dbReference type="GO" id="GO:0106312">
    <property type="term" value="F:methylenetetrahydrofolate reductase (NADH) activity"/>
    <property type="evidence" value="ECO:0007669"/>
    <property type="project" value="UniProtKB-EC"/>
</dbReference>
<dbReference type="UniPathway" id="UPA00193"/>
<evidence type="ECO:0000256" key="2">
    <source>
        <dbReference type="ARBA" id="ARBA00004777"/>
    </source>
</evidence>
<organism evidence="9 10">
    <name type="scientific">Candidatus Acidulodesulfobacterium acidiphilum</name>
    <dbReference type="NCBI Taxonomy" id="2597224"/>
    <lineage>
        <taxon>Bacteria</taxon>
        <taxon>Deltaproteobacteria</taxon>
        <taxon>Candidatus Acidulodesulfobacterales</taxon>
        <taxon>Candidatus Acidulodesulfobacterium</taxon>
    </lineage>
</organism>